<evidence type="ECO:0000256" key="1">
    <source>
        <dbReference type="SAM" id="MobiDB-lite"/>
    </source>
</evidence>
<evidence type="ECO:0000313" key="3">
    <source>
        <dbReference type="Proteomes" id="UP000410984"/>
    </source>
</evidence>
<dbReference type="OrthoDB" id="7190664at2"/>
<gene>
    <name evidence="2" type="ORF">MET9862_03969</name>
</gene>
<reference evidence="2 3" key="1">
    <citation type="submission" date="2019-06" db="EMBL/GenBank/DDBJ databases">
        <authorList>
            <person name="Rodrigo-Torres L."/>
            <person name="Arahal R. D."/>
            <person name="Lucena T."/>
        </authorList>
    </citation>
    <scope>NUCLEOTIDE SEQUENCE [LARGE SCALE GENOMIC DNA]</scope>
    <source>
        <strain evidence="2 3">SB0023/3</strain>
    </source>
</reference>
<feature type="compositionally biased region" description="Basic residues" evidence="1">
    <location>
        <begin position="52"/>
        <end position="61"/>
    </location>
</feature>
<dbReference type="AlphaFoldDB" id="A0A509EI89"/>
<accession>A0A509EI89</accession>
<dbReference type="Proteomes" id="UP000410984">
    <property type="component" value="Unassembled WGS sequence"/>
</dbReference>
<organism evidence="2 3">
    <name type="scientific">Methylobacterium symbioticum</name>
    <dbReference type="NCBI Taxonomy" id="2584084"/>
    <lineage>
        <taxon>Bacteria</taxon>
        <taxon>Pseudomonadati</taxon>
        <taxon>Pseudomonadota</taxon>
        <taxon>Alphaproteobacteria</taxon>
        <taxon>Hyphomicrobiales</taxon>
        <taxon>Methylobacteriaceae</taxon>
        <taxon>Methylobacterium</taxon>
    </lineage>
</organism>
<proteinExistence type="predicted"/>
<keyword evidence="3" id="KW-1185">Reference proteome</keyword>
<feature type="compositionally biased region" description="Pro residues" evidence="1">
    <location>
        <begin position="1"/>
        <end position="10"/>
    </location>
</feature>
<sequence>MTSKPPPVPPDNRSDKGPGSASEAPTATGPKGSTQAGDPDKLGQAGNTKVNTTHKGHQQDR</sequence>
<dbReference type="RefSeq" id="WP_142584610.1">
    <property type="nucleotide sequence ID" value="NZ_CABFPH010000068.1"/>
</dbReference>
<feature type="region of interest" description="Disordered" evidence="1">
    <location>
        <begin position="1"/>
        <end position="61"/>
    </location>
</feature>
<dbReference type="EMBL" id="CABFPH010000068">
    <property type="protein sequence ID" value="VUD73354.1"/>
    <property type="molecule type" value="Genomic_DNA"/>
</dbReference>
<protein>
    <submittedName>
        <fullName evidence="2">Uncharacterized protein</fullName>
    </submittedName>
</protein>
<evidence type="ECO:0000313" key="2">
    <source>
        <dbReference type="EMBL" id="VUD73354.1"/>
    </source>
</evidence>
<name>A0A509EI89_9HYPH</name>